<dbReference type="InterPro" id="IPR051046">
    <property type="entry name" value="MurCDEF_CellWall_CoF430Synth"/>
</dbReference>
<keyword evidence="9 10" id="KW-0961">Cell wall biogenesis/degradation</keyword>
<keyword evidence="8 10" id="KW-0131">Cell cycle</keyword>
<evidence type="ECO:0000256" key="3">
    <source>
        <dbReference type="ARBA" id="ARBA00022618"/>
    </source>
</evidence>
<evidence type="ECO:0000256" key="10">
    <source>
        <dbReference type="HAMAP-Rule" id="MF_02019"/>
    </source>
</evidence>
<comment type="subcellular location">
    <subcellularLocation>
        <location evidence="10 11">Cytoplasm</location>
    </subcellularLocation>
</comment>
<dbReference type="Gene3D" id="3.40.1190.10">
    <property type="entry name" value="Mur-like, catalytic domain"/>
    <property type="match status" value="1"/>
</dbReference>
<keyword evidence="6 10" id="KW-0133">Cell shape</keyword>
<proteinExistence type="inferred from homology"/>
<evidence type="ECO:0000256" key="5">
    <source>
        <dbReference type="ARBA" id="ARBA00022840"/>
    </source>
</evidence>
<evidence type="ECO:0000259" key="12">
    <source>
        <dbReference type="Pfam" id="PF01225"/>
    </source>
</evidence>
<dbReference type="PROSITE" id="PS50890">
    <property type="entry name" value="PUA"/>
    <property type="match status" value="1"/>
</dbReference>
<comment type="catalytic activity">
    <reaction evidence="10 11">
        <text>D-alanyl-D-alanine + UDP-N-acetyl-alpha-D-muramoyl-L-alanyl-gamma-D-glutamyl-meso-2,6-diaminopimelate + ATP = UDP-N-acetyl-alpha-D-muramoyl-L-alanyl-gamma-D-glutamyl-meso-2,6-diaminopimeloyl-D-alanyl-D-alanine + ADP + phosphate + H(+)</text>
        <dbReference type="Rhea" id="RHEA:28374"/>
        <dbReference type="ChEBI" id="CHEBI:15378"/>
        <dbReference type="ChEBI" id="CHEBI:30616"/>
        <dbReference type="ChEBI" id="CHEBI:43474"/>
        <dbReference type="ChEBI" id="CHEBI:57822"/>
        <dbReference type="ChEBI" id="CHEBI:61386"/>
        <dbReference type="ChEBI" id="CHEBI:83905"/>
        <dbReference type="ChEBI" id="CHEBI:456216"/>
        <dbReference type="EC" id="6.3.2.10"/>
    </reaction>
</comment>
<dbReference type="SUPFAM" id="SSF63418">
    <property type="entry name" value="MurE/MurF N-terminal domain"/>
    <property type="match status" value="1"/>
</dbReference>
<keyword evidence="5 10" id="KW-0067">ATP-binding</keyword>
<dbReference type="GO" id="GO:0051301">
    <property type="term" value="P:cell division"/>
    <property type="evidence" value="ECO:0007669"/>
    <property type="project" value="UniProtKB-KW"/>
</dbReference>
<dbReference type="GO" id="GO:0009252">
    <property type="term" value="P:peptidoglycan biosynthetic process"/>
    <property type="evidence" value="ECO:0007669"/>
    <property type="project" value="UniProtKB-UniRule"/>
</dbReference>
<dbReference type="InterPro" id="IPR004101">
    <property type="entry name" value="Mur_ligase_C"/>
</dbReference>
<evidence type="ECO:0000256" key="9">
    <source>
        <dbReference type="ARBA" id="ARBA00023316"/>
    </source>
</evidence>
<dbReference type="PANTHER" id="PTHR43024">
    <property type="entry name" value="UDP-N-ACETYLMURAMOYL-TRIPEPTIDE--D-ALANYL-D-ALANINE LIGASE"/>
    <property type="match status" value="1"/>
</dbReference>
<dbReference type="GO" id="GO:0047480">
    <property type="term" value="F:UDP-N-acetylmuramoyl-tripeptide-D-alanyl-D-alanine ligase activity"/>
    <property type="evidence" value="ECO:0007669"/>
    <property type="project" value="UniProtKB-UniRule"/>
</dbReference>
<accession>A0A212JHI7</accession>
<evidence type="ECO:0000313" key="15">
    <source>
        <dbReference type="EMBL" id="SBV98913.1"/>
    </source>
</evidence>
<dbReference type="EC" id="6.3.2.10" evidence="10 11"/>
<dbReference type="GO" id="GO:0008360">
    <property type="term" value="P:regulation of cell shape"/>
    <property type="evidence" value="ECO:0007669"/>
    <property type="project" value="UniProtKB-KW"/>
</dbReference>
<dbReference type="GO" id="GO:0008766">
    <property type="term" value="F:UDP-N-acetylmuramoylalanyl-D-glutamyl-2,6-diaminopimelate-D-alanyl-D-alanine ligase activity"/>
    <property type="evidence" value="ECO:0007669"/>
    <property type="project" value="RHEA"/>
</dbReference>
<sequence>MRMNLLDISRLLGVVCVGMSAEEALTRPTGAAIDSRKVRKGNLFFCLPGEHVDGHDYAAAAIENGALAVIGTRNPFTKRSKKNRPPVLVVHNVPAALATVAAAHRRTAAGVVVGVTGTSGKTSVKETLASVLGIAGRTAKNPVNLNNQIGLPLSMLNAPEDAAYWVMEAGISRPHDMDELGAMLRPDLALILNAGAGHVQELGDRGVAHYKARLLAYLASNGLGVVSADYPDLEREARGYDADVTYFSATDSEEKYFASYLGPEGLDRGTFHLALDGEAVTVNAPFCGAYGAENVAAIGAVAHSLGLTASEIAEGFAAASLPAQRFALRELDGFLLIDDSYNANPLSMSRMLEAASDMAKDRGGDLVLVLGEMGELGPESPHYHYLLGQQVAALAPKAIIWKGGQGESVRRGLVDDGYAGSYTHVADAASFTAAFLSADTHSGVVLFKGSRSNRLEELVTAFTAMAGAGEEEKGRPDAV</sequence>
<dbReference type="InterPro" id="IPR000713">
    <property type="entry name" value="Mur_ligase_N"/>
</dbReference>
<keyword evidence="4 10" id="KW-0547">Nucleotide-binding</keyword>
<dbReference type="NCBIfam" id="TIGR01143">
    <property type="entry name" value="murF"/>
    <property type="match status" value="1"/>
</dbReference>
<keyword evidence="2 10" id="KW-0436">Ligase</keyword>
<evidence type="ECO:0000256" key="7">
    <source>
        <dbReference type="ARBA" id="ARBA00022984"/>
    </source>
</evidence>
<reference evidence="15" key="1">
    <citation type="submission" date="2016-04" db="EMBL/GenBank/DDBJ databases">
        <authorList>
            <person name="Evans L.H."/>
            <person name="Alamgir A."/>
            <person name="Owens N."/>
            <person name="Weber N.D."/>
            <person name="Virtaneva K."/>
            <person name="Barbian K."/>
            <person name="Babar A."/>
            <person name="Rosenke K."/>
        </authorList>
    </citation>
    <scope>NUCLEOTIDE SEQUENCE</scope>
    <source>
        <strain evidence="15">86</strain>
    </source>
</reference>
<feature type="domain" description="Mur ligase C-terminal" evidence="13">
    <location>
        <begin position="325"/>
        <end position="451"/>
    </location>
</feature>
<dbReference type="Gene3D" id="3.40.1390.10">
    <property type="entry name" value="MurE/MurF, N-terminal domain"/>
    <property type="match status" value="1"/>
</dbReference>
<dbReference type="EMBL" id="FLUQ01000001">
    <property type="protein sequence ID" value="SBV98913.1"/>
    <property type="molecule type" value="Genomic_DNA"/>
</dbReference>
<evidence type="ECO:0000256" key="2">
    <source>
        <dbReference type="ARBA" id="ARBA00022598"/>
    </source>
</evidence>
<feature type="domain" description="Mur ligase central" evidence="14">
    <location>
        <begin position="115"/>
        <end position="301"/>
    </location>
</feature>
<keyword evidence="3 10" id="KW-0132">Cell division</keyword>
<dbReference type="InterPro" id="IPR036615">
    <property type="entry name" value="Mur_ligase_C_dom_sf"/>
</dbReference>
<dbReference type="HAMAP" id="MF_02019">
    <property type="entry name" value="MurF"/>
    <property type="match status" value="1"/>
</dbReference>
<organism evidence="15">
    <name type="scientific">uncultured delta proteobacterium</name>
    <dbReference type="NCBI Taxonomy" id="34034"/>
    <lineage>
        <taxon>Bacteria</taxon>
        <taxon>Deltaproteobacteria</taxon>
        <taxon>environmental samples</taxon>
    </lineage>
</organism>
<keyword evidence="1 10" id="KW-0963">Cytoplasm</keyword>
<dbReference type="InterPro" id="IPR005863">
    <property type="entry name" value="UDP-N-AcMur_synth"/>
</dbReference>
<evidence type="ECO:0000256" key="11">
    <source>
        <dbReference type="RuleBase" id="RU004136"/>
    </source>
</evidence>
<dbReference type="GO" id="GO:0005737">
    <property type="term" value="C:cytoplasm"/>
    <property type="evidence" value="ECO:0007669"/>
    <property type="project" value="UniProtKB-SubCell"/>
</dbReference>
<protein>
    <recommendedName>
        <fullName evidence="10 11">UDP-N-acetylmuramoyl-tripeptide--D-alanyl-D-alanine ligase</fullName>
        <ecNumber evidence="10 11">6.3.2.10</ecNumber>
    </recommendedName>
    <alternativeName>
        <fullName evidence="10">D-alanyl-D-alanine-adding enzyme</fullName>
    </alternativeName>
</protein>
<dbReference type="Pfam" id="PF01225">
    <property type="entry name" value="Mur_ligase"/>
    <property type="match status" value="1"/>
</dbReference>
<dbReference type="GO" id="GO:0071555">
    <property type="term" value="P:cell wall organization"/>
    <property type="evidence" value="ECO:0007669"/>
    <property type="project" value="UniProtKB-KW"/>
</dbReference>
<feature type="domain" description="Mur ligase N-terminal catalytic" evidence="12">
    <location>
        <begin position="32"/>
        <end position="104"/>
    </location>
</feature>
<gene>
    <name evidence="10" type="primary">murF</name>
    <name evidence="15" type="ORF">KL86DPRO_11468</name>
</gene>
<dbReference type="InterPro" id="IPR036565">
    <property type="entry name" value="Mur-like_cat_sf"/>
</dbReference>
<dbReference type="Pfam" id="PF02875">
    <property type="entry name" value="Mur_ligase_C"/>
    <property type="match status" value="1"/>
</dbReference>
<dbReference type="SUPFAM" id="SSF53623">
    <property type="entry name" value="MurD-like peptide ligases, catalytic domain"/>
    <property type="match status" value="1"/>
</dbReference>
<name>A0A212JHI7_9DELT</name>
<comment type="function">
    <text evidence="10 11">Involved in cell wall formation. Catalyzes the final step in the synthesis of UDP-N-acetylmuramoyl-pentapeptide, the precursor of murein.</text>
</comment>
<comment type="similarity">
    <text evidence="10">Belongs to the MurCDEF family. MurF subfamily.</text>
</comment>
<dbReference type="Pfam" id="PF08245">
    <property type="entry name" value="Mur_ligase_M"/>
    <property type="match status" value="1"/>
</dbReference>
<feature type="binding site" evidence="10">
    <location>
        <begin position="117"/>
        <end position="123"/>
    </location>
    <ligand>
        <name>ATP</name>
        <dbReference type="ChEBI" id="CHEBI:30616"/>
    </ligand>
</feature>
<keyword evidence="7 10" id="KW-0573">Peptidoglycan synthesis</keyword>
<evidence type="ECO:0000256" key="8">
    <source>
        <dbReference type="ARBA" id="ARBA00023306"/>
    </source>
</evidence>
<dbReference type="AlphaFoldDB" id="A0A212JHI7"/>
<dbReference type="SUPFAM" id="SSF53244">
    <property type="entry name" value="MurD-like peptide ligases, peptide-binding domain"/>
    <property type="match status" value="1"/>
</dbReference>
<dbReference type="GO" id="GO:0005524">
    <property type="term" value="F:ATP binding"/>
    <property type="evidence" value="ECO:0007669"/>
    <property type="project" value="UniProtKB-UniRule"/>
</dbReference>
<evidence type="ECO:0000259" key="14">
    <source>
        <dbReference type="Pfam" id="PF08245"/>
    </source>
</evidence>
<evidence type="ECO:0000256" key="4">
    <source>
        <dbReference type="ARBA" id="ARBA00022741"/>
    </source>
</evidence>
<dbReference type="InterPro" id="IPR035911">
    <property type="entry name" value="MurE/MurF_N"/>
</dbReference>
<dbReference type="InterPro" id="IPR013221">
    <property type="entry name" value="Mur_ligase_cen"/>
</dbReference>
<dbReference type="UniPathway" id="UPA00219"/>
<comment type="pathway">
    <text evidence="10 11">Cell wall biogenesis; peptidoglycan biosynthesis.</text>
</comment>
<evidence type="ECO:0000256" key="1">
    <source>
        <dbReference type="ARBA" id="ARBA00022490"/>
    </source>
</evidence>
<evidence type="ECO:0000259" key="13">
    <source>
        <dbReference type="Pfam" id="PF02875"/>
    </source>
</evidence>
<dbReference type="Gene3D" id="3.90.190.20">
    <property type="entry name" value="Mur ligase, C-terminal domain"/>
    <property type="match status" value="1"/>
</dbReference>
<evidence type="ECO:0000256" key="6">
    <source>
        <dbReference type="ARBA" id="ARBA00022960"/>
    </source>
</evidence>
<dbReference type="PANTHER" id="PTHR43024:SF1">
    <property type="entry name" value="UDP-N-ACETYLMURAMOYL-TRIPEPTIDE--D-ALANYL-D-ALANINE LIGASE"/>
    <property type="match status" value="1"/>
</dbReference>